<dbReference type="AlphaFoldDB" id="A0A6J4KJP6"/>
<dbReference type="CDD" id="cd03809">
    <property type="entry name" value="GT4_MtfB-like"/>
    <property type="match status" value="1"/>
</dbReference>
<organism evidence="5">
    <name type="scientific">uncultured Frankineae bacterium</name>
    <dbReference type="NCBI Taxonomy" id="437475"/>
    <lineage>
        <taxon>Bacteria</taxon>
        <taxon>Bacillati</taxon>
        <taxon>Actinomycetota</taxon>
        <taxon>Actinomycetes</taxon>
        <taxon>Frankiales</taxon>
        <taxon>environmental samples</taxon>
    </lineage>
</organism>
<sequence length="368" mass="38158">MRLAVVLEQCLSPVPGGTGRYSREIAVALARTTGPQDEVAGVVAWHRDTGAARVPGVRGPHRLPLPRRALVAAWERGRGPRVRADVVLAPTPLWPGPGGPPSVVVVHDAVPWTHPETLTARGARWHRRVVTSAARSAALVVVPTSAVADELARHLPLREVLVVGEGVSSELAVPSDARLRAARLALPDRFLLTVATLEPRKGLDVLLQALAEPSAPDLPLLCAGQPGWGGQDPRALAAAAGLPAERVRLLGRVDDADLAVLLDRATAVVVPSRAEGFGLPVLEAMAAGTPVVTSDAPALVEVGGGATRVSPLVPAELATALHEVVSDADVRGRMAAAGRARAGAFSWGAAAERLWAAVRAVHSGRPAV</sequence>
<dbReference type="Pfam" id="PF13439">
    <property type="entry name" value="Glyco_transf_4"/>
    <property type="match status" value="1"/>
</dbReference>
<evidence type="ECO:0000259" key="4">
    <source>
        <dbReference type="Pfam" id="PF13439"/>
    </source>
</evidence>
<keyword evidence="2 5" id="KW-0808">Transferase</keyword>
<evidence type="ECO:0000259" key="3">
    <source>
        <dbReference type="Pfam" id="PF00534"/>
    </source>
</evidence>
<dbReference type="GO" id="GO:0016757">
    <property type="term" value="F:glycosyltransferase activity"/>
    <property type="evidence" value="ECO:0007669"/>
    <property type="project" value="UniProtKB-KW"/>
</dbReference>
<dbReference type="EMBL" id="CADCUB010000006">
    <property type="protein sequence ID" value="CAA9305310.1"/>
    <property type="molecule type" value="Genomic_DNA"/>
</dbReference>
<feature type="domain" description="Glycosyl transferase family 1" evidence="3">
    <location>
        <begin position="186"/>
        <end position="340"/>
    </location>
</feature>
<dbReference type="PANTHER" id="PTHR46401:SF2">
    <property type="entry name" value="GLYCOSYLTRANSFERASE WBBK-RELATED"/>
    <property type="match status" value="1"/>
</dbReference>
<dbReference type="GO" id="GO:0009103">
    <property type="term" value="P:lipopolysaccharide biosynthetic process"/>
    <property type="evidence" value="ECO:0007669"/>
    <property type="project" value="TreeGrafter"/>
</dbReference>
<proteinExistence type="predicted"/>
<feature type="domain" description="Glycosyltransferase subfamily 4-like N-terminal" evidence="4">
    <location>
        <begin position="16"/>
        <end position="168"/>
    </location>
</feature>
<dbReference type="InterPro" id="IPR028098">
    <property type="entry name" value="Glyco_trans_4-like_N"/>
</dbReference>
<dbReference type="SUPFAM" id="SSF53756">
    <property type="entry name" value="UDP-Glycosyltransferase/glycogen phosphorylase"/>
    <property type="match status" value="1"/>
</dbReference>
<dbReference type="InterPro" id="IPR001296">
    <property type="entry name" value="Glyco_trans_1"/>
</dbReference>
<evidence type="ECO:0000256" key="1">
    <source>
        <dbReference type="ARBA" id="ARBA00022676"/>
    </source>
</evidence>
<evidence type="ECO:0000256" key="2">
    <source>
        <dbReference type="ARBA" id="ARBA00022679"/>
    </source>
</evidence>
<accession>A0A6J4KJP6</accession>
<dbReference type="Gene3D" id="3.40.50.2000">
    <property type="entry name" value="Glycogen Phosphorylase B"/>
    <property type="match status" value="2"/>
</dbReference>
<name>A0A6J4KJP6_9ACTN</name>
<dbReference type="Pfam" id="PF00534">
    <property type="entry name" value="Glycos_transf_1"/>
    <property type="match status" value="1"/>
</dbReference>
<keyword evidence="1" id="KW-0328">Glycosyltransferase</keyword>
<protein>
    <submittedName>
        <fullName evidence="5">Glycosyl transferase, group 1</fullName>
    </submittedName>
</protein>
<evidence type="ECO:0000313" key="5">
    <source>
        <dbReference type="EMBL" id="CAA9305310.1"/>
    </source>
</evidence>
<gene>
    <name evidence="5" type="ORF">AVDCRST_MAG07-42</name>
</gene>
<dbReference type="PANTHER" id="PTHR46401">
    <property type="entry name" value="GLYCOSYLTRANSFERASE WBBK-RELATED"/>
    <property type="match status" value="1"/>
</dbReference>
<reference evidence="5" key="1">
    <citation type="submission" date="2020-02" db="EMBL/GenBank/DDBJ databases">
        <authorList>
            <person name="Meier V. D."/>
        </authorList>
    </citation>
    <scope>NUCLEOTIDE SEQUENCE</scope>
    <source>
        <strain evidence="5">AVDCRST_MAG07</strain>
    </source>
</reference>